<dbReference type="eggNOG" id="KOG1575">
    <property type="taxonomic scope" value="Eukaryota"/>
</dbReference>
<dbReference type="Gene3D" id="3.20.20.100">
    <property type="entry name" value="NADP-dependent oxidoreductase domain"/>
    <property type="match status" value="1"/>
</dbReference>
<dbReference type="Gramene" id="rna20706">
    <property type="protein sequence ID" value="RHN58764.1"/>
    <property type="gene ID" value="gene20706"/>
</dbReference>
<dbReference type="AlphaFoldDB" id="G7JLX6"/>
<dbReference type="EnsemblPlants" id="AES86809">
    <property type="protein sequence ID" value="AES86809"/>
    <property type="gene ID" value="MTR_4g015040"/>
</dbReference>
<reference evidence="1 4" key="1">
    <citation type="journal article" date="2011" name="Nature">
        <title>The Medicago genome provides insight into the evolution of rhizobial symbioses.</title>
        <authorList>
            <person name="Young N.D."/>
            <person name="Debelle F."/>
            <person name="Oldroyd G.E."/>
            <person name="Geurts R."/>
            <person name="Cannon S.B."/>
            <person name="Udvardi M.K."/>
            <person name="Benedito V.A."/>
            <person name="Mayer K.F."/>
            <person name="Gouzy J."/>
            <person name="Schoof H."/>
            <person name="Van de Peer Y."/>
            <person name="Proost S."/>
            <person name="Cook D.R."/>
            <person name="Meyers B.C."/>
            <person name="Spannagl M."/>
            <person name="Cheung F."/>
            <person name="De Mita S."/>
            <person name="Krishnakumar V."/>
            <person name="Gundlach H."/>
            <person name="Zhou S."/>
            <person name="Mudge J."/>
            <person name="Bharti A.K."/>
            <person name="Murray J.D."/>
            <person name="Naoumkina M.A."/>
            <person name="Rosen B."/>
            <person name="Silverstein K.A."/>
            <person name="Tang H."/>
            <person name="Rombauts S."/>
            <person name="Zhao P.X."/>
            <person name="Zhou P."/>
            <person name="Barbe V."/>
            <person name="Bardou P."/>
            <person name="Bechner M."/>
            <person name="Bellec A."/>
            <person name="Berger A."/>
            <person name="Berges H."/>
            <person name="Bidwell S."/>
            <person name="Bisseling T."/>
            <person name="Choisne N."/>
            <person name="Couloux A."/>
            <person name="Denny R."/>
            <person name="Deshpande S."/>
            <person name="Dai X."/>
            <person name="Doyle J.J."/>
            <person name="Dudez A.M."/>
            <person name="Farmer A.D."/>
            <person name="Fouteau S."/>
            <person name="Franken C."/>
            <person name="Gibelin C."/>
            <person name="Gish J."/>
            <person name="Goldstein S."/>
            <person name="Gonzalez A.J."/>
            <person name="Green P.J."/>
            <person name="Hallab A."/>
            <person name="Hartog M."/>
            <person name="Hua A."/>
            <person name="Humphray S.J."/>
            <person name="Jeong D.H."/>
            <person name="Jing Y."/>
            <person name="Jocker A."/>
            <person name="Kenton S.M."/>
            <person name="Kim D.J."/>
            <person name="Klee K."/>
            <person name="Lai H."/>
            <person name="Lang C."/>
            <person name="Lin S."/>
            <person name="Macmil S.L."/>
            <person name="Magdelenat G."/>
            <person name="Matthews L."/>
            <person name="McCorrison J."/>
            <person name="Monaghan E.L."/>
            <person name="Mun J.H."/>
            <person name="Najar F.Z."/>
            <person name="Nicholson C."/>
            <person name="Noirot C."/>
            <person name="O'Bleness M."/>
            <person name="Paule C.R."/>
            <person name="Poulain J."/>
            <person name="Prion F."/>
            <person name="Qin B."/>
            <person name="Qu C."/>
            <person name="Retzel E.F."/>
            <person name="Riddle C."/>
            <person name="Sallet E."/>
            <person name="Samain S."/>
            <person name="Samson N."/>
            <person name="Sanders I."/>
            <person name="Saurat O."/>
            <person name="Scarpelli C."/>
            <person name="Schiex T."/>
            <person name="Segurens B."/>
            <person name="Severin A.J."/>
            <person name="Sherrier D.J."/>
            <person name="Shi R."/>
            <person name="Sims S."/>
            <person name="Singer S.R."/>
            <person name="Sinharoy S."/>
            <person name="Sterck L."/>
            <person name="Viollet A."/>
            <person name="Wang B.B."/>
            <person name="Wang K."/>
            <person name="Wang M."/>
            <person name="Wang X."/>
            <person name="Warfsmann J."/>
            <person name="Weissenbach J."/>
            <person name="White D.D."/>
            <person name="White J.D."/>
            <person name="Wiley G.B."/>
            <person name="Wincker P."/>
            <person name="Xing Y."/>
            <person name="Yang L."/>
            <person name="Yao Z."/>
            <person name="Ying F."/>
            <person name="Zhai J."/>
            <person name="Zhou L."/>
            <person name="Zuber A."/>
            <person name="Denarie J."/>
            <person name="Dixon R.A."/>
            <person name="May G.D."/>
            <person name="Schwartz D.C."/>
            <person name="Rogers J."/>
            <person name="Quetier F."/>
            <person name="Town C.D."/>
            <person name="Roe B.A."/>
        </authorList>
    </citation>
    <scope>NUCLEOTIDE SEQUENCE [LARGE SCALE GENOMIC DNA]</scope>
    <source>
        <strain evidence="1">A17</strain>
        <strain evidence="3 4">cv. Jemalong A17</strain>
    </source>
</reference>
<dbReference type="STRING" id="3880.G7JLX6"/>
<dbReference type="SUPFAM" id="SSF51430">
    <property type="entry name" value="NAD(P)-linked oxidoreductase"/>
    <property type="match status" value="1"/>
</dbReference>
<organism evidence="1 4">
    <name type="scientific">Medicago truncatula</name>
    <name type="common">Barrel medic</name>
    <name type="synonym">Medicago tribuloides</name>
    <dbReference type="NCBI Taxonomy" id="3880"/>
    <lineage>
        <taxon>Eukaryota</taxon>
        <taxon>Viridiplantae</taxon>
        <taxon>Streptophyta</taxon>
        <taxon>Embryophyta</taxon>
        <taxon>Tracheophyta</taxon>
        <taxon>Spermatophyta</taxon>
        <taxon>Magnoliopsida</taxon>
        <taxon>eudicotyledons</taxon>
        <taxon>Gunneridae</taxon>
        <taxon>Pentapetalae</taxon>
        <taxon>rosids</taxon>
        <taxon>fabids</taxon>
        <taxon>Fabales</taxon>
        <taxon>Fabaceae</taxon>
        <taxon>Papilionoideae</taxon>
        <taxon>50 kb inversion clade</taxon>
        <taxon>NPAAA clade</taxon>
        <taxon>Hologalegina</taxon>
        <taxon>IRL clade</taxon>
        <taxon>Trifolieae</taxon>
        <taxon>Medicago</taxon>
    </lineage>
</organism>
<dbReference type="HOGENOM" id="CLU_199306_0_0_1"/>
<reference evidence="1 4" key="2">
    <citation type="journal article" date="2014" name="BMC Genomics">
        <title>An improved genome release (version Mt4.0) for the model legume Medicago truncatula.</title>
        <authorList>
            <person name="Tang H."/>
            <person name="Krishnakumar V."/>
            <person name="Bidwell S."/>
            <person name="Rosen B."/>
            <person name="Chan A."/>
            <person name="Zhou S."/>
            <person name="Gentzbittel L."/>
            <person name="Childs K.L."/>
            <person name="Yandell M."/>
            <person name="Gundlach H."/>
            <person name="Mayer K.F."/>
            <person name="Schwartz D.C."/>
            <person name="Town C.D."/>
        </authorList>
    </citation>
    <scope>GENOME REANNOTATION</scope>
    <source>
        <strain evidence="3 4">cv. Jemalong A17</strain>
    </source>
</reference>
<reference evidence="3" key="3">
    <citation type="submission" date="2015-04" db="UniProtKB">
        <authorList>
            <consortium name="EnsemblPlants"/>
        </authorList>
    </citation>
    <scope>IDENTIFICATION</scope>
    <source>
        <strain evidence="3">cv. Jemalong A17</strain>
    </source>
</reference>
<dbReference type="EMBL" id="PSQE01000004">
    <property type="protein sequence ID" value="RHN58764.1"/>
    <property type="molecule type" value="Genomic_DNA"/>
</dbReference>
<dbReference type="Proteomes" id="UP000265566">
    <property type="component" value="Chromosome 4"/>
</dbReference>
<evidence type="ECO:0000313" key="4">
    <source>
        <dbReference type="Proteomes" id="UP000002051"/>
    </source>
</evidence>
<keyword evidence="4" id="KW-1185">Reference proteome</keyword>
<sequence length="76" mass="9046">MDSTSVYFFFVFDSKIQNRLIGRAFFDLLQIHWPDRYVALFGEYSYDPSKWRPSVPFVEQLQAFQELINEGKLTDS</sequence>
<evidence type="ECO:0000313" key="2">
    <source>
        <dbReference type="EMBL" id="RHN58764.1"/>
    </source>
</evidence>
<reference evidence="2" key="4">
    <citation type="journal article" date="2018" name="Nat. Plants">
        <title>Whole-genome landscape of Medicago truncatula symbiotic genes.</title>
        <authorList>
            <person name="Pecrix Y."/>
            <person name="Gamas P."/>
            <person name="Carrere S."/>
        </authorList>
    </citation>
    <scope>NUCLEOTIDE SEQUENCE</scope>
    <source>
        <tissue evidence="2">Leaves</tissue>
    </source>
</reference>
<proteinExistence type="predicted"/>
<dbReference type="InterPro" id="IPR036812">
    <property type="entry name" value="NAD(P)_OxRdtase_dom_sf"/>
</dbReference>
<protein>
    <submittedName>
        <fullName evidence="1">Aldo/keto reductase family oxidoreductase, putative</fullName>
    </submittedName>
    <submittedName>
        <fullName evidence="2">Putative NADP-dependent oxidoreductase domain-containing protein</fullName>
    </submittedName>
</protein>
<dbReference type="EMBL" id="CM001220">
    <property type="protein sequence ID" value="AES86809.1"/>
    <property type="molecule type" value="Genomic_DNA"/>
</dbReference>
<evidence type="ECO:0000313" key="1">
    <source>
        <dbReference type="EMBL" id="AES86809.1"/>
    </source>
</evidence>
<evidence type="ECO:0000313" key="3">
    <source>
        <dbReference type="EnsemblPlants" id="AES86809"/>
    </source>
</evidence>
<name>G7JLX6_MEDTR</name>
<dbReference type="Proteomes" id="UP000002051">
    <property type="component" value="Chromosome 4"/>
</dbReference>
<dbReference type="PaxDb" id="3880-AES86809"/>
<gene>
    <name evidence="1" type="ordered locus">MTR_4g015040</name>
    <name evidence="2" type="ORF">MtrunA17_Chr4g0005881</name>
</gene>
<accession>G7JLX6</accession>